<keyword evidence="2" id="KW-1185">Reference proteome</keyword>
<dbReference type="EMBL" id="VBTY01000051">
    <property type="protein sequence ID" value="MDG3494532.1"/>
    <property type="molecule type" value="Genomic_DNA"/>
</dbReference>
<organism evidence="1 2">
    <name type="scientific">Pseudanabaena catenata USMAC16</name>
    <dbReference type="NCBI Taxonomy" id="1855837"/>
    <lineage>
        <taxon>Bacteria</taxon>
        <taxon>Bacillati</taxon>
        <taxon>Cyanobacteriota</taxon>
        <taxon>Cyanophyceae</taxon>
        <taxon>Pseudanabaenales</taxon>
        <taxon>Pseudanabaenaceae</taxon>
        <taxon>Pseudanabaena</taxon>
    </lineage>
</organism>
<evidence type="ECO:0000313" key="1">
    <source>
        <dbReference type="EMBL" id="MDG3494532.1"/>
    </source>
</evidence>
<reference evidence="1" key="1">
    <citation type="submission" date="2019-05" db="EMBL/GenBank/DDBJ databases">
        <title>Whole genome sequencing of Pseudanabaena catenata USMAC16.</title>
        <authorList>
            <person name="Khan Z."/>
            <person name="Omar W.M."/>
            <person name="Convey P."/>
            <person name="Merican F."/>
            <person name="Najimudin N."/>
        </authorList>
    </citation>
    <scope>NUCLEOTIDE SEQUENCE</scope>
    <source>
        <strain evidence="1">USMAC16</strain>
    </source>
</reference>
<proteinExistence type="predicted"/>
<accession>A0A9X4RHS4</accession>
<dbReference type="Proteomes" id="UP001152872">
    <property type="component" value="Unassembled WGS sequence"/>
</dbReference>
<gene>
    <name evidence="1" type="ORF">FEV09_08160</name>
</gene>
<protein>
    <submittedName>
        <fullName evidence="1">Uncharacterized protein</fullName>
    </submittedName>
</protein>
<dbReference type="AlphaFoldDB" id="A0A9X4RHS4"/>
<sequence>MTRITWKCRWDAFLKCKSDHCWICTCPTVSSSKLKVADESPQLSALASWNLSPCLRGRPEPL</sequence>
<name>A0A9X4RHS4_9CYAN</name>
<evidence type="ECO:0000313" key="2">
    <source>
        <dbReference type="Proteomes" id="UP001152872"/>
    </source>
</evidence>
<comment type="caution">
    <text evidence="1">The sequence shown here is derived from an EMBL/GenBank/DDBJ whole genome shotgun (WGS) entry which is preliminary data.</text>
</comment>